<dbReference type="EMBL" id="UINC01223043">
    <property type="protein sequence ID" value="SVE52073.1"/>
    <property type="molecule type" value="Genomic_DNA"/>
</dbReference>
<keyword evidence="1" id="KW-0812">Transmembrane</keyword>
<evidence type="ECO:0000256" key="1">
    <source>
        <dbReference type="SAM" id="Phobius"/>
    </source>
</evidence>
<sequence>MISSGLIKIIIFKKYLKILYFFGLGAFSLWTANHYMLSKGPNAPQTRFVLPDLKTYYLAQHEGSNPDQHMLLNGLFGFKNRIKNANILLSGSCNGYFG</sequence>
<feature type="non-terminal residue" evidence="2">
    <location>
        <position position="98"/>
    </location>
</feature>
<accession>A0A383E6J9</accession>
<reference evidence="2" key="1">
    <citation type="submission" date="2018-05" db="EMBL/GenBank/DDBJ databases">
        <authorList>
            <person name="Lanie J.A."/>
            <person name="Ng W.-L."/>
            <person name="Kazmierczak K.M."/>
            <person name="Andrzejewski T.M."/>
            <person name="Davidsen T.M."/>
            <person name="Wayne K.J."/>
            <person name="Tettelin H."/>
            <person name="Glass J.I."/>
            <person name="Rusch D."/>
            <person name="Podicherti R."/>
            <person name="Tsui H.-C.T."/>
            <person name="Winkler M.E."/>
        </authorList>
    </citation>
    <scope>NUCLEOTIDE SEQUENCE</scope>
</reference>
<protein>
    <submittedName>
        <fullName evidence="2">Uncharacterized protein</fullName>
    </submittedName>
</protein>
<evidence type="ECO:0000313" key="2">
    <source>
        <dbReference type="EMBL" id="SVE52073.1"/>
    </source>
</evidence>
<keyword evidence="1" id="KW-1133">Transmembrane helix</keyword>
<gene>
    <name evidence="2" type="ORF">METZ01_LOCUS504927</name>
</gene>
<name>A0A383E6J9_9ZZZZ</name>
<organism evidence="2">
    <name type="scientific">marine metagenome</name>
    <dbReference type="NCBI Taxonomy" id="408172"/>
    <lineage>
        <taxon>unclassified sequences</taxon>
        <taxon>metagenomes</taxon>
        <taxon>ecological metagenomes</taxon>
    </lineage>
</organism>
<dbReference type="AlphaFoldDB" id="A0A383E6J9"/>
<feature type="transmembrane region" description="Helical" evidence="1">
    <location>
        <begin position="18"/>
        <end position="37"/>
    </location>
</feature>
<proteinExistence type="predicted"/>
<keyword evidence="1" id="KW-0472">Membrane</keyword>